<reference evidence="1 2" key="1">
    <citation type="submission" date="2015-03" db="EMBL/GenBank/DDBJ databases">
        <title>Draft Genome Sequences of Agrobacterium nepotum Strain 39/7T (= CFBP 7436T = LMG 26435T) and Agrobacterium sp. Strain KFB 330 (= CFBP 8308 = LMG 28674).</title>
        <authorList>
            <person name="Kuzmanovic N."/>
            <person name="Pulawska J."/>
            <person name="Obradovic A."/>
        </authorList>
    </citation>
    <scope>NUCLEOTIDE SEQUENCE [LARGE SCALE GENOMIC DNA]</scope>
    <source>
        <strain evidence="1 2">39/7</strain>
    </source>
</reference>
<keyword evidence="2" id="KW-1185">Reference proteome</keyword>
<comment type="caution">
    <text evidence="1">The sequence shown here is derived from an EMBL/GenBank/DDBJ whole genome shotgun (WGS) entry which is preliminary data.</text>
</comment>
<evidence type="ECO:0000313" key="1">
    <source>
        <dbReference type="EMBL" id="KJF69618.1"/>
    </source>
</evidence>
<proteinExistence type="predicted"/>
<protein>
    <submittedName>
        <fullName evidence="1">Uncharacterized protein</fullName>
    </submittedName>
</protein>
<organism evidence="1 2">
    <name type="scientific">Rhizobium nepotum 39/7</name>
    <dbReference type="NCBI Taxonomy" id="1368418"/>
    <lineage>
        <taxon>Bacteria</taxon>
        <taxon>Pseudomonadati</taxon>
        <taxon>Pseudomonadota</taxon>
        <taxon>Alphaproteobacteria</taxon>
        <taxon>Hyphomicrobiales</taxon>
        <taxon>Rhizobiaceae</taxon>
        <taxon>Rhizobium/Agrobacterium group</taxon>
        <taxon>Rhizobium</taxon>
    </lineage>
</organism>
<name>A0ABR5CXR9_9HYPH</name>
<accession>A0ABR5CXR9</accession>
<dbReference type="EMBL" id="JWJH01000001">
    <property type="protein sequence ID" value="KJF69618.1"/>
    <property type="molecule type" value="Genomic_DNA"/>
</dbReference>
<dbReference type="Proteomes" id="UP000052068">
    <property type="component" value="Unassembled WGS sequence"/>
</dbReference>
<evidence type="ECO:0000313" key="2">
    <source>
        <dbReference type="Proteomes" id="UP000052068"/>
    </source>
</evidence>
<sequence length="68" mass="7328">MLFSVCGENVFALCACNWADNAAECCCIRLVRSGAPAASLESALCVMDLLSLEIAVAVFFEKDGFFRN</sequence>
<gene>
    <name evidence="1" type="ORF">RS75_00060</name>
</gene>